<comment type="caution">
    <text evidence="1">The sequence shown here is derived from an EMBL/GenBank/DDBJ whole genome shotgun (WGS) entry which is preliminary data.</text>
</comment>
<organism evidence="1 2">
    <name type="scientific">Candidatus Phytoplasma oryzae</name>
    <dbReference type="NCBI Taxonomy" id="203274"/>
    <lineage>
        <taxon>Bacteria</taxon>
        <taxon>Bacillati</taxon>
        <taxon>Mycoplasmatota</taxon>
        <taxon>Mollicutes</taxon>
        <taxon>Acholeplasmatales</taxon>
        <taxon>Acholeplasmataceae</taxon>
        <taxon>Candidatus Phytoplasma</taxon>
        <taxon>16SrXI (Rice yellow dwarf group)</taxon>
    </lineage>
</organism>
<dbReference type="AlphaFoldDB" id="A0A139JQ32"/>
<name>A0A139JQ32_9MOLU</name>
<evidence type="ECO:0000313" key="1">
    <source>
        <dbReference type="EMBL" id="KXT29072.1"/>
    </source>
</evidence>
<proteinExistence type="predicted"/>
<dbReference type="Proteomes" id="UP000070069">
    <property type="component" value="Unassembled WGS sequence"/>
</dbReference>
<evidence type="ECO:0000313" key="2">
    <source>
        <dbReference type="Proteomes" id="UP000070069"/>
    </source>
</evidence>
<sequence length="58" mass="6602">MISVLILTIISFFNSKNISLCNEINPNIKTESVIIKEVLTQKKELKETKVLENPITNN</sequence>
<dbReference type="EMBL" id="LTBM01000019">
    <property type="protein sequence ID" value="KXT29072.1"/>
    <property type="molecule type" value="Genomic_DNA"/>
</dbReference>
<accession>A0A139JQ32</accession>
<reference evidence="1 2" key="1">
    <citation type="submission" date="2016-02" db="EMBL/GenBank/DDBJ databases">
        <title>A draft genome sequence of Candidatus Phytoplasma oryzae strain Mbita1, the causative agent of Napier Grass stunt disease in Kenya.</title>
        <authorList>
            <person name="Fischer A."/>
            <person name="Santa-Cruz I."/>
            <person name="Wambua L."/>
            <person name="Olds C."/>
            <person name="Midega C."/>
            <person name="Dickinson M."/>
            <person name="Kawicha P."/>
            <person name="Khan Z."/>
            <person name="Masiga D."/>
            <person name="Jores J."/>
            <person name="Bernd S."/>
        </authorList>
    </citation>
    <scope>NUCLEOTIDE SEQUENCE [LARGE SCALE GENOMIC DNA]</scope>
    <source>
        <strain evidence="1">Mbita1</strain>
    </source>
</reference>
<dbReference type="PATRIC" id="fig|203274.3.peg.215"/>
<protein>
    <submittedName>
        <fullName evidence="1">Uncharacterized protein</fullName>
    </submittedName>
</protein>
<gene>
    <name evidence="1" type="ORF">AXA84_0419</name>
</gene>